<dbReference type="EMBL" id="MNCJ02000332">
    <property type="protein sequence ID" value="KAF5755319.1"/>
    <property type="molecule type" value="Genomic_DNA"/>
</dbReference>
<dbReference type="InterPro" id="IPR000477">
    <property type="entry name" value="RT_dom"/>
</dbReference>
<dbReference type="PANTHER" id="PTHR33116:SF78">
    <property type="entry name" value="OS12G0587133 PROTEIN"/>
    <property type="match status" value="1"/>
</dbReference>
<name>A0A251RPV0_HELAN</name>
<keyword evidence="2" id="KW-0808">Transferase</keyword>
<gene>
    <name evidence="3" type="ORF">HannXRQ_Chr17g0550341</name>
    <name evidence="2" type="ORF">HanXRQr2_Chr17g0801461</name>
</gene>
<keyword evidence="4" id="KW-1185">Reference proteome</keyword>
<reference evidence="2 4" key="1">
    <citation type="journal article" date="2017" name="Nature">
        <title>The sunflower genome provides insights into oil metabolism, flowering and Asterid evolution.</title>
        <authorList>
            <person name="Badouin H."/>
            <person name="Gouzy J."/>
            <person name="Grassa C.J."/>
            <person name="Murat F."/>
            <person name="Staton S.E."/>
            <person name="Cottret L."/>
            <person name="Lelandais-Briere C."/>
            <person name="Owens G.L."/>
            <person name="Carrere S."/>
            <person name="Mayjonade B."/>
            <person name="Legrand L."/>
            <person name="Gill N."/>
            <person name="Kane N.C."/>
            <person name="Bowers J.E."/>
            <person name="Hubner S."/>
            <person name="Bellec A."/>
            <person name="Berard A."/>
            <person name="Berges H."/>
            <person name="Blanchet N."/>
            <person name="Boniface M.C."/>
            <person name="Brunel D."/>
            <person name="Catrice O."/>
            <person name="Chaidir N."/>
            <person name="Claudel C."/>
            <person name="Donnadieu C."/>
            <person name="Faraut T."/>
            <person name="Fievet G."/>
            <person name="Helmstetter N."/>
            <person name="King M."/>
            <person name="Knapp S.J."/>
            <person name="Lai Z."/>
            <person name="Le Paslier M.C."/>
            <person name="Lippi Y."/>
            <person name="Lorenzon L."/>
            <person name="Mandel J.R."/>
            <person name="Marage G."/>
            <person name="Marchand G."/>
            <person name="Marquand E."/>
            <person name="Bret-Mestries E."/>
            <person name="Morien E."/>
            <person name="Nambeesan S."/>
            <person name="Nguyen T."/>
            <person name="Pegot-Espagnet P."/>
            <person name="Pouilly N."/>
            <person name="Raftis F."/>
            <person name="Sallet E."/>
            <person name="Schiex T."/>
            <person name="Thomas J."/>
            <person name="Vandecasteele C."/>
            <person name="Vares D."/>
            <person name="Vear F."/>
            <person name="Vautrin S."/>
            <person name="Crespi M."/>
            <person name="Mangin B."/>
            <person name="Burke J.M."/>
            <person name="Salse J."/>
            <person name="Munos S."/>
            <person name="Vincourt P."/>
            <person name="Rieseberg L.H."/>
            <person name="Langlade N.B."/>
        </authorList>
    </citation>
    <scope>NUCLEOTIDE SEQUENCE [LARGE SCALE GENOMIC DNA]</scope>
    <source>
        <strain evidence="4">cv. SF193</strain>
        <tissue evidence="2">Leaves</tissue>
    </source>
</reference>
<dbReference type="InterPro" id="IPR043502">
    <property type="entry name" value="DNA/RNA_pol_sf"/>
</dbReference>
<dbReference type="Proteomes" id="UP000215914">
    <property type="component" value="Chromosome 17"/>
</dbReference>
<protein>
    <submittedName>
        <fullName evidence="3">Putative reverse transcriptase domain, Reverse transcriptase zinc-binding domain protein</fullName>
    </submittedName>
    <submittedName>
        <fullName evidence="2">RNA-directed DNA polymerase</fullName>
        <ecNumber evidence="2">2.7.7.49</ecNumber>
    </submittedName>
</protein>
<dbReference type="Pfam" id="PF00078">
    <property type="entry name" value="RVT_1"/>
    <property type="match status" value="1"/>
</dbReference>
<dbReference type="InParanoid" id="A0A251RPV0"/>
<keyword evidence="3" id="KW-0695">RNA-directed DNA polymerase</keyword>
<dbReference type="PROSITE" id="PS50878">
    <property type="entry name" value="RT_POL"/>
    <property type="match status" value="1"/>
</dbReference>
<dbReference type="EMBL" id="CM007906">
    <property type="protein sequence ID" value="OTF86396.1"/>
    <property type="molecule type" value="Genomic_DNA"/>
</dbReference>
<dbReference type="EC" id="2.7.7.49" evidence="2"/>
<evidence type="ECO:0000313" key="4">
    <source>
        <dbReference type="Proteomes" id="UP000215914"/>
    </source>
</evidence>
<proteinExistence type="predicted"/>
<dbReference type="AlphaFoldDB" id="A0A251RPV0"/>
<dbReference type="GO" id="GO:0003964">
    <property type="term" value="F:RNA-directed DNA polymerase activity"/>
    <property type="evidence" value="ECO:0007669"/>
    <property type="project" value="UniProtKB-KW"/>
</dbReference>
<dbReference type="InterPro" id="IPR026960">
    <property type="entry name" value="RVT-Znf"/>
</dbReference>
<sequence>MERWPTASVQVLNRDASDHRPILLSTTPTDFGHIPFRCFNSWLELPGFMEMVHHICHNFTFNGPADVALSVKLRWLKNNIKVWLKWERERTNGVYLEKKNRIQCLEIIAEERALGDEELTERADCINVVLDLDRRKQMDARQKSRVRWAIEGDENSAYYHNIINSNISNNRVNGLLIDGVWVTNPVEIKENFFEFFSQQFVEPMSSRPPIICNHLASLTESEASSLVAPFSNQEIKKAIWDCVGDRAPGPDGFNFKFIKRNWDLFQNDFIRIFQEFFTKESISRCCTSSFLALIPKVKDPASPADFRPISLIGVINKAISKVLVNRLKMVIGRLISEEQSAFLAGRNITDGPLILNEAIAWMKKAKKTGMIFKVDINKAYDSLNWNFLESVMIQMNFPVKWRKWIMATLDSARASVLVNGSPTMEFKYARGLRQGDPLSPFLFVIAMEALTGIMKKAISEGIFEGLRCTNDGPLLSHLIYADDVIFLGKWSFGNALNLRRILRCFFLVSGLKVNLAKCSVFGVGINDEEVELMADCMNSKKGSLPFKHLGLTVGANMNLIRNWKSVIDIFKSRLSIWKAKSLSYGGRITLIKSVLNSLPTYFFSLYKAPAKVIDELERIRRSFFWSGSDENSYTSWMAWEKVIAPIEYGGLGFGSLRDANLAMLSKWWWRFKTDKDGLWRRVIWSVHHSERSWSPIPARISVPGPWKQIVSVQTPLNSVGISLPDLIWCEVGSESKALFWLDYWIGTQPLYIMFPLLFALEVDKLCRVSQRVVWESWGASFMWLWKRSLNLDDEVYELQNLIDMLNLFRPRAGPDVWIWKPMPTYGFSVAAIKNAAATFNRSVPEFSFFWNNLVPKKVGIVSWRALSERLPTKSALAARNIDIGSSGCPLCNEHSESSEHLFVACHFSQAIWLGIAQWCKIAPLIMFSLKDVLDIRYAVSGSKRKKKIINAIFQVVIWSIWRLRNEVIFRQVDPNMSRVIEETKSMSYLWIKNRQKASSWSWNEWRNFSFVM</sequence>
<feature type="domain" description="Reverse transcriptase" evidence="1">
    <location>
        <begin position="275"/>
        <end position="553"/>
    </location>
</feature>
<dbReference type="SUPFAM" id="SSF56672">
    <property type="entry name" value="DNA/RNA polymerases"/>
    <property type="match status" value="1"/>
</dbReference>
<evidence type="ECO:0000313" key="3">
    <source>
        <dbReference type="EMBL" id="OTF86396.1"/>
    </source>
</evidence>
<dbReference type="OMA" id="ERADCIN"/>
<accession>A0A251RPV0</accession>
<evidence type="ECO:0000313" key="2">
    <source>
        <dbReference type="EMBL" id="KAF5755319.1"/>
    </source>
</evidence>
<dbReference type="CDD" id="cd01650">
    <property type="entry name" value="RT_nLTR_like"/>
    <property type="match status" value="1"/>
</dbReference>
<organism evidence="3 4">
    <name type="scientific">Helianthus annuus</name>
    <name type="common">Common sunflower</name>
    <dbReference type="NCBI Taxonomy" id="4232"/>
    <lineage>
        <taxon>Eukaryota</taxon>
        <taxon>Viridiplantae</taxon>
        <taxon>Streptophyta</taxon>
        <taxon>Embryophyta</taxon>
        <taxon>Tracheophyta</taxon>
        <taxon>Spermatophyta</taxon>
        <taxon>Magnoliopsida</taxon>
        <taxon>eudicotyledons</taxon>
        <taxon>Gunneridae</taxon>
        <taxon>Pentapetalae</taxon>
        <taxon>asterids</taxon>
        <taxon>campanulids</taxon>
        <taxon>Asterales</taxon>
        <taxon>Asteraceae</taxon>
        <taxon>Asteroideae</taxon>
        <taxon>Heliantheae alliance</taxon>
        <taxon>Heliantheae</taxon>
        <taxon>Helianthus</taxon>
    </lineage>
</organism>
<dbReference type="STRING" id="4232.A0A251RPV0"/>
<evidence type="ECO:0000259" key="1">
    <source>
        <dbReference type="PROSITE" id="PS50878"/>
    </source>
</evidence>
<dbReference type="Pfam" id="PF13966">
    <property type="entry name" value="zf-RVT"/>
    <property type="match status" value="1"/>
</dbReference>
<dbReference type="Gramene" id="mRNA:HanXRQr2_Chr17g0801461">
    <property type="protein sequence ID" value="CDS:HanXRQr2_Chr17g0801461.1"/>
    <property type="gene ID" value="HanXRQr2_Chr17g0801461"/>
</dbReference>
<reference evidence="3" key="2">
    <citation type="submission" date="2017-02" db="EMBL/GenBank/DDBJ databases">
        <title>Sunflower complete genome.</title>
        <authorList>
            <person name="Langlade N."/>
            <person name="Munos S."/>
        </authorList>
    </citation>
    <scope>NUCLEOTIDE SEQUENCE [LARGE SCALE GENOMIC DNA]</scope>
    <source>
        <tissue evidence="3">Leaves</tissue>
    </source>
</reference>
<reference evidence="2" key="3">
    <citation type="submission" date="2020-06" db="EMBL/GenBank/DDBJ databases">
        <title>Helianthus annuus Genome sequencing and assembly Release 2.</title>
        <authorList>
            <person name="Gouzy J."/>
            <person name="Langlade N."/>
            <person name="Munos S."/>
        </authorList>
    </citation>
    <scope>NUCLEOTIDE SEQUENCE</scope>
    <source>
        <tissue evidence="2">Leaves</tissue>
    </source>
</reference>
<dbReference type="PANTHER" id="PTHR33116">
    <property type="entry name" value="REVERSE TRANSCRIPTASE ZINC-BINDING DOMAIN-CONTAINING PROTEIN-RELATED-RELATED"/>
    <property type="match status" value="1"/>
</dbReference>
<keyword evidence="2" id="KW-0548">Nucleotidyltransferase</keyword>